<evidence type="ECO:0000256" key="6">
    <source>
        <dbReference type="ARBA" id="ARBA00023163"/>
    </source>
</evidence>
<feature type="binding site" evidence="7">
    <location>
        <position position="137"/>
    </location>
    <ligand>
        <name>Zn(2+)</name>
        <dbReference type="ChEBI" id="CHEBI:29105"/>
    </ligand>
</feature>
<gene>
    <name evidence="8" type="primary">fur</name>
    <name evidence="8" type="ORF">XA3_19900</name>
</gene>
<dbReference type="InterPro" id="IPR036390">
    <property type="entry name" value="WH_DNA-bd_sf"/>
</dbReference>
<keyword evidence="9" id="KW-1185">Reference proteome</keyword>
<evidence type="ECO:0000313" key="9">
    <source>
        <dbReference type="Proteomes" id="UP001321861"/>
    </source>
</evidence>
<keyword evidence="7" id="KW-0479">Metal-binding</keyword>
<keyword evidence="2" id="KW-0678">Repressor</keyword>
<dbReference type="GO" id="GO:0000976">
    <property type="term" value="F:transcription cis-regulatory region binding"/>
    <property type="evidence" value="ECO:0007669"/>
    <property type="project" value="TreeGrafter"/>
</dbReference>
<evidence type="ECO:0000256" key="2">
    <source>
        <dbReference type="ARBA" id="ARBA00022491"/>
    </source>
</evidence>
<dbReference type="Gene3D" id="1.10.10.10">
    <property type="entry name" value="Winged helix-like DNA-binding domain superfamily/Winged helix DNA-binding domain"/>
    <property type="match status" value="1"/>
</dbReference>
<dbReference type="InterPro" id="IPR002481">
    <property type="entry name" value="FUR"/>
</dbReference>
<reference evidence="8 9" key="1">
    <citation type="journal article" date="2023" name="Microbiol. Spectr.">
        <title>Symbiosis of Carpenter Bees with Uncharacterized Lactic Acid Bacteria Showing NAD Auxotrophy.</title>
        <authorList>
            <person name="Kawasaki S."/>
            <person name="Ozawa K."/>
            <person name="Mori T."/>
            <person name="Yamamoto A."/>
            <person name="Ito M."/>
            <person name="Ohkuma M."/>
            <person name="Sakamoto M."/>
            <person name="Matsutani M."/>
        </authorList>
    </citation>
    <scope>NUCLEOTIDE SEQUENCE [LARGE SCALE GENOMIC DNA]</scope>
    <source>
        <strain evidence="8 9">XA3</strain>
    </source>
</reference>
<dbReference type="Pfam" id="PF01475">
    <property type="entry name" value="FUR"/>
    <property type="match status" value="1"/>
</dbReference>
<dbReference type="GO" id="GO:1900376">
    <property type="term" value="P:regulation of secondary metabolite biosynthetic process"/>
    <property type="evidence" value="ECO:0007669"/>
    <property type="project" value="TreeGrafter"/>
</dbReference>
<evidence type="ECO:0000313" key="8">
    <source>
        <dbReference type="EMBL" id="BDR59549.1"/>
    </source>
</evidence>
<evidence type="ECO:0000256" key="4">
    <source>
        <dbReference type="ARBA" id="ARBA00023015"/>
    </source>
</evidence>
<sequence>MTNSHFEKALNAFKKTGATVTPQREIILAYLVDSHCHPTAKKIYSDLNEGHQHISLATVYNTLEALIKAKLVIDIEDSKTAEHHFDYFGSPHYHIICDRCGSIVDGEDFDFSSLLKGAEKESGYLLKSAHVEVHGLCPNCQKKV</sequence>
<dbReference type="GO" id="GO:0045892">
    <property type="term" value="P:negative regulation of DNA-templated transcription"/>
    <property type="evidence" value="ECO:0007669"/>
    <property type="project" value="TreeGrafter"/>
</dbReference>
<dbReference type="GO" id="GO:0008270">
    <property type="term" value="F:zinc ion binding"/>
    <property type="evidence" value="ECO:0007669"/>
    <property type="project" value="TreeGrafter"/>
</dbReference>
<dbReference type="PANTHER" id="PTHR33202">
    <property type="entry name" value="ZINC UPTAKE REGULATION PROTEIN"/>
    <property type="match status" value="1"/>
</dbReference>
<dbReference type="SUPFAM" id="SSF46785">
    <property type="entry name" value="Winged helix' DNA-binding domain"/>
    <property type="match status" value="1"/>
</dbReference>
<evidence type="ECO:0000256" key="1">
    <source>
        <dbReference type="ARBA" id="ARBA00007957"/>
    </source>
</evidence>
<dbReference type="PANTHER" id="PTHR33202:SF7">
    <property type="entry name" value="FERRIC UPTAKE REGULATION PROTEIN"/>
    <property type="match status" value="1"/>
</dbReference>
<accession>A0AAU9CZX2</accession>
<keyword evidence="3 7" id="KW-0862">Zinc</keyword>
<name>A0AAU9CZX2_9LACO</name>
<dbReference type="RefSeq" id="WP_317635337.1">
    <property type="nucleotide sequence ID" value="NZ_AP026802.1"/>
</dbReference>
<dbReference type="InterPro" id="IPR036388">
    <property type="entry name" value="WH-like_DNA-bd_sf"/>
</dbReference>
<evidence type="ECO:0000256" key="3">
    <source>
        <dbReference type="ARBA" id="ARBA00022833"/>
    </source>
</evidence>
<dbReference type="AlphaFoldDB" id="A0AAU9CZX2"/>
<dbReference type="InterPro" id="IPR043135">
    <property type="entry name" value="Fur_C"/>
</dbReference>
<keyword evidence="5" id="KW-0238">DNA-binding</keyword>
<dbReference type="Gene3D" id="3.30.1490.190">
    <property type="match status" value="1"/>
</dbReference>
<dbReference type="Proteomes" id="UP001321861">
    <property type="component" value="Chromosome"/>
</dbReference>
<proteinExistence type="inferred from homology"/>
<dbReference type="GO" id="GO:0003700">
    <property type="term" value="F:DNA-binding transcription factor activity"/>
    <property type="evidence" value="ECO:0007669"/>
    <property type="project" value="InterPro"/>
</dbReference>
<evidence type="ECO:0000256" key="5">
    <source>
        <dbReference type="ARBA" id="ARBA00023125"/>
    </source>
</evidence>
<evidence type="ECO:0000256" key="7">
    <source>
        <dbReference type="PIRSR" id="PIRSR602481-1"/>
    </source>
</evidence>
<comment type="cofactor">
    <cofactor evidence="7">
        <name>Zn(2+)</name>
        <dbReference type="ChEBI" id="CHEBI:29105"/>
    </cofactor>
    <text evidence="7">Binds 1 zinc ion per subunit.</text>
</comment>
<feature type="binding site" evidence="7">
    <location>
        <position position="140"/>
    </location>
    <ligand>
        <name>Zn(2+)</name>
        <dbReference type="ChEBI" id="CHEBI:29105"/>
    </ligand>
</feature>
<protein>
    <submittedName>
        <fullName evidence="8">Transcriptional repressor</fullName>
    </submittedName>
</protein>
<comment type="similarity">
    <text evidence="1">Belongs to the Fur family.</text>
</comment>
<dbReference type="EMBL" id="AP026802">
    <property type="protein sequence ID" value="BDR59549.1"/>
    <property type="molecule type" value="Genomic_DNA"/>
</dbReference>
<keyword evidence="4" id="KW-0805">Transcription regulation</keyword>
<organism evidence="8 9">
    <name type="scientific">Xylocopilactobacillus apicola</name>
    <dbReference type="NCBI Taxonomy" id="2932184"/>
    <lineage>
        <taxon>Bacteria</taxon>
        <taxon>Bacillati</taxon>
        <taxon>Bacillota</taxon>
        <taxon>Bacilli</taxon>
        <taxon>Lactobacillales</taxon>
        <taxon>Lactobacillaceae</taxon>
        <taxon>Xylocopilactobacillus</taxon>
    </lineage>
</organism>
<dbReference type="KEGG" id="xap:XA3_19900"/>
<keyword evidence="6" id="KW-0804">Transcription</keyword>
<dbReference type="CDD" id="cd07153">
    <property type="entry name" value="Fur_like"/>
    <property type="match status" value="1"/>
</dbReference>
<feature type="binding site" evidence="7">
    <location>
        <position position="97"/>
    </location>
    <ligand>
        <name>Zn(2+)</name>
        <dbReference type="ChEBI" id="CHEBI:29105"/>
    </ligand>
</feature>
<feature type="binding site" evidence="7">
    <location>
        <position position="100"/>
    </location>
    <ligand>
        <name>Zn(2+)</name>
        <dbReference type="ChEBI" id="CHEBI:29105"/>
    </ligand>
</feature>